<evidence type="ECO:0000313" key="2">
    <source>
        <dbReference type="EnsemblPlants" id="Pp3c12_6430V3.2"/>
    </source>
</evidence>
<dbReference type="Gramene" id="Pp3c12_6430V3.2">
    <property type="protein sequence ID" value="Pp3c12_6430V3.2"/>
    <property type="gene ID" value="Pp3c12_6430"/>
</dbReference>
<dbReference type="AlphaFoldDB" id="A0A7I4AM13"/>
<reference evidence="2 3" key="1">
    <citation type="journal article" date="2008" name="Science">
        <title>The Physcomitrella genome reveals evolutionary insights into the conquest of land by plants.</title>
        <authorList>
            <person name="Rensing S."/>
            <person name="Lang D."/>
            <person name="Zimmer A."/>
            <person name="Terry A."/>
            <person name="Salamov A."/>
            <person name="Shapiro H."/>
            <person name="Nishiyama T."/>
            <person name="Perroud P.-F."/>
            <person name="Lindquist E."/>
            <person name="Kamisugi Y."/>
            <person name="Tanahashi T."/>
            <person name="Sakakibara K."/>
            <person name="Fujita T."/>
            <person name="Oishi K."/>
            <person name="Shin-I T."/>
            <person name="Kuroki Y."/>
            <person name="Toyoda A."/>
            <person name="Suzuki Y."/>
            <person name="Hashimoto A."/>
            <person name="Yamaguchi K."/>
            <person name="Sugano A."/>
            <person name="Kohara Y."/>
            <person name="Fujiyama A."/>
            <person name="Anterola A."/>
            <person name="Aoki S."/>
            <person name="Ashton N."/>
            <person name="Barbazuk W.B."/>
            <person name="Barker E."/>
            <person name="Bennetzen J."/>
            <person name="Bezanilla M."/>
            <person name="Blankenship R."/>
            <person name="Cho S.H."/>
            <person name="Dutcher S."/>
            <person name="Estelle M."/>
            <person name="Fawcett J.A."/>
            <person name="Gundlach H."/>
            <person name="Hanada K."/>
            <person name="Heyl A."/>
            <person name="Hicks K.A."/>
            <person name="Hugh J."/>
            <person name="Lohr M."/>
            <person name="Mayer K."/>
            <person name="Melkozernov A."/>
            <person name="Murata T."/>
            <person name="Nelson D."/>
            <person name="Pils B."/>
            <person name="Prigge M."/>
            <person name="Reiss B."/>
            <person name="Renner T."/>
            <person name="Rombauts S."/>
            <person name="Rushton P."/>
            <person name="Sanderfoot A."/>
            <person name="Schween G."/>
            <person name="Shiu S.-H."/>
            <person name="Stueber K."/>
            <person name="Theodoulou F.L."/>
            <person name="Tu H."/>
            <person name="Van de Peer Y."/>
            <person name="Verrier P.J."/>
            <person name="Waters E."/>
            <person name="Wood A."/>
            <person name="Yang L."/>
            <person name="Cove D."/>
            <person name="Cuming A."/>
            <person name="Hasebe M."/>
            <person name="Lucas S."/>
            <person name="Mishler D.B."/>
            <person name="Reski R."/>
            <person name="Grigoriev I."/>
            <person name="Quatrano R.S."/>
            <person name="Boore J.L."/>
        </authorList>
    </citation>
    <scope>NUCLEOTIDE SEQUENCE [LARGE SCALE GENOMIC DNA]</scope>
    <source>
        <strain evidence="2 3">cv. Gransden 2004</strain>
    </source>
</reference>
<reference evidence="2" key="3">
    <citation type="submission" date="2020-12" db="UniProtKB">
        <authorList>
            <consortium name="EnsemblPlants"/>
        </authorList>
    </citation>
    <scope>IDENTIFICATION</scope>
</reference>
<dbReference type="InterPro" id="IPR003676">
    <property type="entry name" value="SAUR_fam"/>
</dbReference>
<reference evidence="2 3" key="2">
    <citation type="journal article" date="2018" name="Plant J.">
        <title>The Physcomitrella patens chromosome-scale assembly reveals moss genome structure and evolution.</title>
        <authorList>
            <person name="Lang D."/>
            <person name="Ullrich K.K."/>
            <person name="Murat F."/>
            <person name="Fuchs J."/>
            <person name="Jenkins J."/>
            <person name="Haas F.B."/>
            <person name="Piednoel M."/>
            <person name="Gundlach H."/>
            <person name="Van Bel M."/>
            <person name="Meyberg R."/>
            <person name="Vives C."/>
            <person name="Morata J."/>
            <person name="Symeonidi A."/>
            <person name="Hiss M."/>
            <person name="Muchero W."/>
            <person name="Kamisugi Y."/>
            <person name="Saleh O."/>
            <person name="Blanc G."/>
            <person name="Decker E.L."/>
            <person name="van Gessel N."/>
            <person name="Grimwood J."/>
            <person name="Hayes R.D."/>
            <person name="Graham S.W."/>
            <person name="Gunter L.E."/>
            <person name="McDaniel S.F."/>
            <person name="Hoernstein S.N.W."/>
            <person name="Larsson A."/>
            <person name="Li F.W."/>
            <person name="Perroud P.F."/>
            <person name="Phillips J."/>
            <person name="Ranjan P."/>
            <person name="Rokshar D.S."/>
            <person name="Rothfels C.J."/>
            <person name="Schneider L."/>
            <person name="Shu S."/>
            <person name="Stevenson D.W."/>
            <person name="Thummler F."/>
            <person name="Tillich M."/>
            <person name="Villarreal Aguilar J.C."/>
            <person name="Widiez T."/>
            <person name="Wong G.K."/>
            <person name="Wymore A."/>
            <person name="Zhang Y."/>
            <person name="Zimmer A.D."/>
            <person name="Quatrano R.S."/>
            <person name="Mayer K.F.X."/>
            <person name="Goodstein D."/>
            <person name="Casacuberta J.M."/>
            <person name="Vandepoele K."/>
            <person name="Reski R."/>
            <person name="Cuming A.C."/>
            <person name="Tuskan G.A."/>
            <person name="Maumus F."/>
            <person name="Salse J."/>
            <person name="Schmutz J."/>
            <person name="Rensing S.A."/>
        </authorList>
    </citation>
    <scope>NUCLEOTIDE SEQUENCE [LARGE SCALE GENOMIC DNA]</scope>
    <source>
        <strain evidence="2 3">cv. Gransden 2004</strain>
    </source>
</reference>
<organism evidence="2 3">
    <name type="scientific">Physcomitrium patens</name>
    <name type="common">Spreading-leaved earth moss</name>
    <name type="synonym">Physcomitrella patens</name>
    <dbReference type="NCBI Taxonomy" id="3218"/>
    <lineage>
        <taxon>Eukaryota</taxon>
        <taxon>Viridiplantae</taxon>
        <taxon>Streptophyta</taxon>
        <taxon>Embryophyta</taxon>
        <taxon>Bryophyta</taxon>
        <taxon>Bryophytina</taxon>
        <taxon>Bryopsida</taxon>
        <taxon>Funariidae</taxon>
        <taxon>Funariales</taxon>
        <taxon>Funariaceae</taxon>
        <taxon>Physcomitrium</taxon>
    </lineage>
</organism>
<proteinExistence type="inferred from homology"/>
<evidence type="ECO:0000256" key="1">
    <source>
        <dbReference type="ARBA" id="ARBA00006974"/>
    </source>
</evidence>
<dbReference type="PANTHER" id="PTHR31374:SF32">
    <property type="entry name" value="SAUR FAMILY PROTEIN"/>
    <property type="match status" value="1"/>
</dbReference>
<dbReference type="EMBL" id="ABEU02000012">
    <property type="status" value="NOT_ANNOTATED_CDS"/>
    <property type="molecule type" value="Genomic_DNA"/>
</dbReference>
<comment type="similarity">
    <text evidence="1">Belongs to the ARG7 family.</text>
</comment>
<sequence length="173" mass="19652">MAISKKLSNFLRTLFHPNFRFYARSLSSSRQTSFSSSEALDSCEISCPNLSSGSRRRSRNWVKTVASCDCEDSCCWGPPSGVPEGCFPVYVGLERRRFLIQTSHLRNDIFQLLLSKSEEEYGLSCEGGLRIACHPDVFEHFLRWLESKETHCPQEMIQFSAQESTSICATALY</sequence>
<dbReference type="InParanoid" id="A0A7I4AM13"/>
<dbReference type="Pfam" id="PF02519">
    <property type="entry name" value="Auxin_inducible"/>
    <property type="match status" value="1"/>
</dbReference>
<gene>
    <name evidence="2" type="primary">LOC112289341</name>
</gene>
<protein>
    <recommendedName>
        <fullName evidence="4">SAUR family protein</fullName>
    </recommendedName>
</protein>
<dbReference type="GO" id="GO:0009733">
    <property type="term" value="P:response to auxin"/>
    <property type="evidence" value="ECO:0007669"/>
    <property type="project" value="InterPro"/>
</dbReference>
<dbReference type="PANTHER" id="PTHR31374">
    <property type="entry name" value="AUXIN-INDUCED PROTEIN-LIKE-RELATED"/>
    <property type="match status" value="1"/>
</dbReference>
<evidence type="ECO:0008006" key="4">
    <source>
        <dbReference type="Google" id="ProtNLM"/>
    </source>
</evidence>
<keyword evidence="3" id="KW-1185">Reference proteome</keyword>
<evidence type="ECO:0000313" key="3">
    <source>
        <dbReference type="Proteomes" id="UP000006727"/>
    </source>
</evidence>
<dbReference type="Proteomes" id="UP000006727">
    <property type="component" value="Chromosome 12"/>
</dbReference>
<accession>A0A7I4AM13</accession>
<name>A0A7I4AM13_PHYPA</name>
<dbReference type="EnsemblPlants" id="Pp3c12_6430V3.2">
    <property type="protein sequence ID" value="Pp3c12_6430V3.2"/>
    <property type="gene ID" value="Pp3c12_6430"/>
</dbReference>